<proteinExistence type="predicted"/>
<protein>
    <submittedName>
        <fullName evidence="1">Phosphoribosylpyrophosphate synthetase</fullName>
    </submittedName>
</protein>
<reference evidence="1 2" key="1">
    <citation type="submission" date="2019-02" db="EMBL/GenBank/DDBJ databases">
        <authorList>
            <person name="Goldberg S.R."/>
            <person name="Haltli B.A."/>
            <person name="Correa H."/>
            <person name="Russell K.G."/>
        </authorList>
    </citation>
    <scope>NUCLEOTIDE SEQUENCE [LARGE SCALE GENOMIC DNA]</scope>
    <source>
        <strain evidence="1 2">JCM 16186</strain>
    </source>
</reference>
<accession>A0ABW9RNM5</accession>
<evidence type="ECO:0000313" key="1">
    <source>
        <dbReference type="EMBL" id="MTI25521.1"/>
    </source>
</evidence>
<comment type="caution">
    <text evidence="1">The sequence shown here is derived from an EMBL/GenBank/DDBJ whole genome shotgun (WGS) entry which is preliminary data.</text>
</comment>
<dbReference type="EMBL" id="SMLW01000522">
    <property type="protein sequence ID" value="MTI25521.1"/>
    <property type="molecule type" value="Genomic_DNA"/>
</dbReference>
<gene>
    <name evidence="1" type="ORF">E1163_11255</name>
</gene>
<organism evidence="1 2">
    <name type="scientific">Fulvivirga kasyanovii</name>
    <dbReference type="NCBI Taxonomy" id="396812"/>
    <lineage>
        <taxon>Bacteria</taxon>
        <taxon>Pseudomonadati</taxon>
        <taxon>Bacteroidota</taxon>
        <taxon>Cytophagia</taxon>
        <taxon>Cytophagales</taxon>
        <taxon>Fulvivirgaceae</taxon>
        <taxon>Fulvivirga</taxon>
    </lineage>
</organism>
<name>A0ABW9RNM5_9BACT</name>
<evidence type="ECO:0000313" key="2">
    <source>
        <dbReference type="Proteomes" id="UP000798808"/>
    </source>
</evidence>
<sequence length="100" mass="11072">MTSYDTLSEAIAGLRKAGYVNDFNLKSHCLHCVPSQLELHPEDFQVDSYYRFEGMSNPDDNSILYAISGKDGLKGILVDAYGAYSEGLSSEMIDKLRVSV</sequence>
<dbReference type="Proteomes" id="UP000798808">
    <property type="component" value="Unassembled WGS sequence"/>
</dbReference>
<keyword evidence="2" id="KW-1185">Reference proteome</keyword>